<dbReference type="InterPro" id="IPR009057">
    <property type="entry name" value="Homeodomain-like_sf"/>
</dbReference>
<dbReference type="PROSITE" id="PS50977">
    <property type="entry name" value="HTH_TETR_2"/>
    <property type="match status" value="1"/>
</dbReference>
<sequence>MTLSAKGTRLNRRGLETRRNLLKVAIRCLAEGGPEAASANLIAQRAGVTWGTVQHQFGDVDGLWAAVFGYISEHGGPLIPTPGPPTLAELVPAIVENLWSALDAPGSRAIESLRHALPRHREELESEFPLTAAALAAWDVNWTHACKTAFENLDVDDAKLQRIRALLPGAMRGLHGERHLSTYTDLDEARRGLSEAIIAYLS</sequence>
<dbReference type="PANTHER" id="PTHR30055:SF234">
    <property type="entry name" value="HTH-TYPE TRANSCRIPTIONAL REGULATOR BETI"/>
    <property type="match status" value="1"/>
</dbReference>
<keyword evidence="2 4" id="KW-0238">DNA-binding</keyword>
<reference evidence="6" key="1">
    <citation type="submission" date="2019-09" db="EMBL/GenBank/DDBJ databases">
        <authorList>
            <person name="Teo W.F.A."/>
            <person name="Duangmal K."/>
        </authorList>
    </citation>
    <scope>NUCLEOTIDE SEQUENCE [LARGE SCALE GENOMIC DNA]</scope>
    <source>
        <strain evidence="6">K81G1</strain>
    </source>
</reference>
<dbReference type="PANTHER" id="PTHR30055">
    <property type="entry name" value="HTH-TYPE TRANSCRIPTIONAL REGULATOR RUTR"/>
    <property type="match status" value="1"/>
</dbReference>
<evidence type="ECO:0000256" key="2">
    <source>
        <dbReference type="ARBA" id="ARBA00023125"/>
    </source>
</evidence>
<dbReference type="EMBL" id="VMNW02000048">
    <property type="protein sequence ID" value="KAA9156549.1"/>
    <property type="molecule type" value="Genomic_DNA"/>
</dbReference>
<dbReference type="GO" id="GO:0003700">
    <property type="term" value="F:DNA-binding transcription factor activity"/>
    <property type="evidence" value="ECO:0007669"/>
    <property type="project" value="TreeGrafter"/>
</dbReference>
<organism evidence="6 7">
    <name type="scientific">Amycolatopsis acidicola</name>
    <dbReference type="NCBI Taxonomy" id="2596893"/>
    <lineage>
        <taxon>Bacteria</taxon>
        <taxon>Bacillati</taxon>
        <taxon>Actinomycetota</taxon>
        <taxon>Actinomycetes</taxon>
        <taxon>Pseudonocardiales</taxon>
        <taxon>Pseudonocardiaceae</taxon>
        <taxon>Amycolatopsis</taxon>
    </lineage>
</organism>
<dbReference type="Proteomes" id="UP000319769">
    <property type="component" value="Unassembled WGS sequence"/>
</dbReference>
<evidence type="ECO:0000256" key="1">
    <source>
        <dbReference type="ARBA" id="ARBA00023015"/>
    </source>
</evidence>
<dbReference type="Pfam" id="PF00440">
    <property type="entry name" value="TetR_N"/>
    <property type="match status" value="1"/>
</dbReference>
<proteinExistence type="predicted"/>
<dbReference type="GO" id="GO:0000976">
    <property type="term" value="F:transcription cis-regulatory region binding"/>
    <property type="evidence" value="ECO:0007669"/>
    <property type="project" value="TreeGrafter"/>
</dbReference>
<comment type="caution">
    <text evidence="6">The sequence shown here is derived from an EMBL/GenBank/DDBJ whole genome shotgun (WGS) entry which is preliminary data.</text>
</comment>
<dbReference type="SUPFAM" id="SSF46689">
    <property type="entry name" value="Homeodomain-like"/>
    <property type="match status" value="1"/>
</dbReference>
<keyword evidence="3" id="KW-0804">Transcription</keyword>
<protein>
    <submittedName>
        <fullName evidence="6">TetR/AcrR family transcriptional regulator</fullName>
    </submittedName>
</protein>
<dbReference type="AlphaFoldDB" id="A0A5N0UZ76"/>
<feature type="DNA-binding region" description="H-T-H motif" evidence="4">
    <location>
        <begin position="38"/>
        <end position="57"/>
    </location>
</feature>
<evidence type="ECO:0000256" key="3">
    <source>
        <dbReference type="ARBA" id="ARBA00023163"/>
    </source>
</evidence>
<keyword evidence="7" id="KW-1185">Reference proteome</keyword>
<feature type="domain" description="HTH tetR-type" evidence="5">
    <location>
        <begin position="15"/>
        <end position="75"/>
    </location>
</feature>
<dbReference type="RefSeq" id="WP_144749382.1">
    <property type="nucleotide sequence ID" value="NZ_VMNW02000048.1"/>
</dbReference>
<accession>A0A5N0UZ76</accession>
<evidence type="ECO:0000259" key="5">
    <source>
        <dbReference type="PROSITE" id="PS50977"/>
    </source>
</evidence>
<name>A0A5N0UZ76_9PSEU</name>
<dbReference type="OrthoDB" id="3773444at2"/>
<dbReference type="Gene3D" id="1.10.357.10">
    <property type="entry name" value="Tetracycline Repressor, domain 2"/>
    <property type="match status" value="1"/>
</dbReference>
<gene>
    <name evidence="6" type="ORF">FPZ12_027270</name>
</gene>
<evidence type="ECO:0000313" key="6">
    <source>
        <dbReference type="EMBL" id="KAA9156549.1"/>
    </source>
</evidence>
<evidence type="ECO:0000313" key="7">
    <source>
        <dbReference type="Proteomes" id="UP000319769"/>
    </source>
</evidence>
<dbReference type="InterPro" id="IPR001647">
    <property type="entry name" value="HTH_TetR"/>
</dbReference>
<keyword evidence="1" id="KW-0805">Transcription regulation</keyword>
<evidence type="ECO:0000256" key="4">
    <source>
        <dbReference type="PROSITE-ProRule" id="PRU00335"/>
    </source>
</evidence>
<dbReference type="InterPro" id="IPR050109">
    <property type="entry name" value="HTH-type_TetR-like_transc_reg"/>
</dbReference>